<evidence type="ECO:0000313" key="2">
    <source>
        <dbReference type="Proteomes" id="UP001249851"/>
    </source>
</evidence>
<accession>A0AAD9QHN5</accession>
<dbReference type="AlphaFoldDB" id="A0AAD9QHN5"/>
<dbReference type="Proteomes" id="UP001249851">
    <property type="component" value="Unassembled WGS sequence"/>
</dbReference>
<comment type="caution">
    <text evidence="1">The sequence shown here is derived from an EMBL/GenBank/DDBJ whole genome shotgun (WGS) entry which is preliminary data.</text>
</comment>
<name>A0AAD9QHN5_ACRCE</name>
<reference evidence="1" key="1">
    <citation type="journal article" date="2023" name="G3 (Bethesda)">
        <title>Whole genome assembly and annotation of the endangered Caribbean coral Acropora cervicornis.</title>
        <authorList>
            <person name="Selwyn J.D."/>
            <person name="Vollmer S.V."/>
        </authorList>
    </citation>
    <scope>NUCLEOTIDE SEQUENCE</scope>
    <source>
        <strain evidence="1">K2</strain>
    </source>
</reference>
<evidence type="ECO:0000313" key="1">
    <source>
        <dbReference type="EMBL" id="KAK2561457.1"/>
    </source>
</evidence>
<organism evidence="1 2">
    <name type="scientific">Acropora cervicornis</name>
    <name type="common">Staghorn coral</name>
    <dbReference type="NCBI Taxonomy" id="6130"/>
    <lineage>
        <taxon>Eukaryota</taxon>
        <taxon>Metazoa</taxon>
        <taxon>Cnidaria</taxon>
        <taxon>Anthozoa</taxon>
        <taxon>Hexacorallia</taxon>
        <taxon>Scleractinia</taxon>
        <taxon>Astrocoeniina</taxon>
        <taxon>Acroporidae</taxon>
        <taxon>Acropora</taxon>
    </lineage>
</organism>
<protein>
    <submittedName>
        <fullName evidence="1">Uncharacterized protein</fullName>
    </submittedName>
</protein>
<sequence>MEGELFDKWHEACEVMETKEIPVKNIHGFLDHLKDAYEGIDEEMRKKMNGIQWGSEWSHKIIEFKNQAENESGAKYAMVVFVKSKDGKFVDCMYLPLQGGSQSRSCENPHQKRAFNIVGSFEMGNCGRESSGKSKRFKHKTTALFSKHQGKWDSVLAKYWPQRSKISTVPAVVDGVAKTAEVSGKVEDSNRAWEKVKEGLHSVKVSQFDATKVQREIEGELFDKWHESYQVMDSKGISIENIHNFLDYLEDAYEGVDKEMRKKMDGIHWASEWSCKIVELKYNAANDSSGRYGMIAFGKSKDGKFVDCVYCLYKLDFKVAPEKIITKKEHSVLWGLFKWETVQEKVQERVLGVKSLKRIKNFFRFKALEGFYQEGLIDQINVVPSLEDVVDEN</sequence>
<proteinExistence type="predicted"/>
<dbReference type="EMBL" id="JARQWQ010000032">
    <property type="protein sequence ID" value="KAK2561457.1"/>
    <property type="molecule type" value="Genomic_DNA"/>
</dbReference>
<reference evidence="1" key="2">
    <citation type="journal article" date="2023" name="Science">
        <title>Genomic signatures of disease resistance in endangered staghorn corals.</title>
        <authorList>
            <person name="Vollmer S.V."/>
            <person name="Selwyn J.D."/>
            <person name="Despard B.A."/>
            <person name="Roesel C.L."/>
        </authorList>
    </citation>
    <scope>NUCLEOTIDE SEQUENCE</scope>
    <source>
        <strain evidence="1">K2</strain>
    </source>
</reference>
<keyword evidence="2" id="KW-1185">Reference proteome</keyword>
<gene>
    <name evidence="1" type="ORF">P5673_015423</name>
</gene>